<comment type="similarity">
    <text evidence="10">Belongs to the NadD family.</text>
</comment>
<dbReference type="Proteomes" id="UP000190080">
    <property type="component" value="Unassembled WGS sequence"/>
</dbReference>
<comment type="catalytic activity">
    <reaction evidence="9 10">
        <text>nicotinate beta-D-ribonucleotide + ATP + H(+) = deamido-NAD(+) + diphosphate</text>
        <dbReference type="Rhea" id="RHEA:22860"/>
        <dbReference type="ChEBI" id="CHEBI:15378"/>
        <dbReference type="ChEBI" id="CHEBI:30616"/>
        <dbReference type="ChEBI" id="CHEBI:33019"/>
        <dbReference type="ChEBI" id="CHEBI:57502"/>
        <dbReference type="ChEBI" id="CHEBI:58437"/>
        <dbReference type="EC" id="2.7.7.18"/>
    </reaction>
</comment>
<dbReference type="EC" id="2.7.7.18" evidence="10"/>
<dbReference type="RefSeq" id="WP_079422387.1">
    <property type="nucleotide sequence ID" value="NZ_MZGV01000007.1"/>
</dbReference>
<evidence type="ECO:0000256" key="5">
    <source>
        <dbReference type="ARBA" id="ARBA00022695"/>
    </source>
</evidence>
<comment type="caution">
    <text evidence="12">The sequence shown here is derived from an EMBL/GenBank/DDBJ whole genome shotgun (WGS) entry which is preliminary data.</text>
</comment>
<dbReference type="NCBIfam" id="TIGR00482">
    <property type="entry name" value="nicotinate (nicotinamide) nucleotide adenylyltransferase"/>
    <property type="match status" value="1"/>
</dbReference>
<keyword evidence="4 10" id="KW-0808">Transferase</keyword>
<keyword evidence="6 10" id="KW-0547">Nucleotide-binding</keyword>
<dbReference type="GO" id="GO:0009435">
    <property type="term" value="P:NAD+ biosynthetic process"/>
    <property type="evidence" value="ECO:0007669"/>
    <property type="project" value="UniProtKB-UniRule"/>
</dbReference>
<evidence type="ECO:0000256" key="4">
    <source>
        <dbReference type="ARBA" id="ARBA00022679"/>
    </source>
</evidence>
<feature type="domain" description="Cytidyltransferase-like" evidence="11">
    <location>
        <begin position="6"/>
        <end position="174"/>
    </location>
</feature>
<dbReference type="NCBIfam" id="NF000840">
    <property type="entry name" value="PRK00071.1-3"/>
    <property type="match status" value="1"/>
</dbReference>
<dbReference type="Pfam" id="PF01467">
    <property type="entry name" value="CTP_transf_like"/>
    <property type="match status" value="1"/>
</dbReference>
<dbReference type="InterPro" id="IPR004821">
    <property type="entry name" value="Cyt_trans-like"/>
</dbReference>
<evidence type="ECO:0000256" key="7">
    <source>
        <dbReference type="ARBA" id="ARBA00022840"/>
    </source>
</evidence>
<gene>
    <name evidence="10 12" type="primary">nadD</name>
    <name evidence="12" type="ORF">CLORY_09560</name>
</gene>
<comment type="function">
    <text evidence="1 10">Catalyzes the reversible adenylation of nicotinate mononucleotide (NaMN) to nicotinic acid adenine dinucleotide (NaAD).</text>
</comment>
<keyword evidence="3 10" id="KW-0662">Pyridine nucleotide biosynthesis</keyword>
<dbReference type="NCBIfam" id="TIGR00125">
    <property type="entry name" value="cyt_tran_rel"/>
    <property type="match status" value="1"/>
</dbReference>
<evidence type="ECO:0000256" key="10">
    <source>
        <dbReference type="HAMAP-Rule" id="MF_00244"/>
    </source>
</evidence>
<keyword evidence="13" id="KW-1185">Reference proteome</keyword>
<organism evidence="12 13">
    <name type="scientific">Clostridium oryzae</name>
    <dbReference type="NCBI Taxonomy" id="1450648"/>
    <lineage>
        <taxon>Bacteria</taxon>
        <taxon>Bacillati</taxon>
        <taxon>Bacillota</taxon>
        <taxon>Clostridia</taxon>
        <taxon>Eubacteriales</taxon>
        <taxon>Clostridiaceae</taxon>
        <taxon>Clostridium</taxon>
    </lineage>
</organism>
<dbReference type="PANTHER" id="PTHR39321:SF3">
    <property type="entry name" value="PHOSPHOPANTETHEINE ADENYLYLTRANSFERASE"/>
    <property type="match status" value="1"/>
</dbReference>
<protein>
    <recommendedName>
        <fullName evidence="10">Probable nicotinate-nucleotide adenylyltransferase</fullName>
        <ecNumber evidence="10">2.7.7.18</ecNumber>
    </recommendedName>
    <alternativeName>
        <fullName evidence="10">Deamido-NAD(+) diphosphorylase</fullName>
    </alternativeName>
    <alternativeName>
        <fullName evidence="10">Deamido-NAD(+) pyrophosphorylase</fullName>
    </alternativeName>
    <alternativeName>
        <fullName evidence="10">Nicotinate mononucleotide adenylyltransferase</fullName>
        <shortName evidence="10">NaMN adenylyltransferase</shortName>
    </alternativeName>
</protein>
<accession>A0A1V4IUR4</accession>
<dbReference type="UniPathway" id="UPA00253">
    <property type="reaction ID" value="UER00332"/>
</dbReference>
<evidence type="ECO:0000256" key="2">
    <source>
        <dbReference type="ARBA" id="ARBA00005019"/>
    </source>
</evidence>
<sequence>MHKIGVFGGTFDPIHIGHLYIANEAFYTLKLDKIIFMPSGNPPHKINNSITDAKIRYNMVKSAIKDRKEFVISDYEVRKESYSYTYETLEYLKGKEGKDAILYFITGCDCLFDLDKWKRPDKILENCKFVVFNRPGYNLKDIESQKAKYEKQYNAEIIFLDILKLDISSTYIRNNIMDGKNVSFFLTEGVKDIIKKEKLYQG</sequence>
<dbReference type="STRING" id="1450648.CLORY_09560"/>
<dbReference type="OrthoDB" id="5295945at2"/>
<dbReference type="CDD" id="cd02165">
    <property type="entry name" value="NMNAT"/>
    <property type="match status" value="1"/>
</dbReference>
<dbReference type="GO" id="GO:0005524">
    <property type="term" value="F:ATP binding"/>
    <property type="evidence" value="ECO:0007669"/>
    <property type="project" value="UniProtKB-KW"/>
</dbReference>
<evidence type="ECO:0000313" key="13">
    <source>
        <dbReference type="Proteomes" id="UP000190080"/>
    </source>
</evidence>
<dbReference type="GO" id="GO:0004515">
    <property type="term" value="F:nicotinate-nucleotide adenylyltransferase activity"/>
    <property type="evidence" value="ECO:0007669"/>
    <property type="project" value="UniProtKB-UniRule"/>
</dbReference>
<evidence type="ECO:0000256" key="1">
    <source>
        <dbReference type="ARBA" id="ARBA00002324"/>
    </source>
</evidence>
<evidence type="ECO:0000256" key="6">
    <source>
        <dbReference type="ARBA" id="ARBA00022741"/>
    </source>
</evidence>
<comment type="pathway">
    <text evidence="2 10">Cofactor biosynthesis; NAD(+) biosynthesis; deamido-NAD(+) from nicotinate D-ribonucleotide: step 1/1.</text>
</comment>
<name>A0A1V4IUR4_9CLOT</name>
<proteinExistence type="inferred from homology"/>
<keyword evidence="7 10" id="KW-0067">ATP-binding</keyword>
<dbReference type="Gene3D" id="3.40.50.620">
    <property type="entry name" value="HUPs"/>
    <property type="match status" value="1"/>
</dbReference>
<dbReference type="InterPro" id="IPR014729">
    <property type="entry name" value="Rossmann-like_a/b/a_fold"/>
</dbReference>
<dbReference type="PANTHER" id="PTHR39321">
    <property type="entry name" value="NICOTINATE-NUCLEOTIDE ADENYLYLTRANSFERASE-RELATED"/>
    <property type="match status" value="1"/>
</dbReference>
<evidence type="ECO:0000259" key="11">
    <source>
        <dbReference type="Pfam" id="PF01467"/>
    </source>
</evidence>
<dbReference type="SUPFAM" id="SSF52374">
    <property type="entry name" value="Nucleotidylyl transferase"/>
    <property type="match status" value="1"/>
</dbReference>
<dbReference type="HAMAP" id="MF_00244">
    <property type="entry name" value="NaMN_adenylyltr"/>
    <property type="match status" value="1"/>
</dbReference>
<dbReference type="InterPro" id="IPR005248">
    <property type="entry name" value="NadD/NMNAT"/>
</dbReference>
<keyword evidence="5 10" id="KW-0548">Nucleotidyltransferase</keyword>
<keyword evidence="8 10" id="KW-0520">NAD</keyword>
<dbReference type="AlphaFoldDB" id="A0A1V4IUR4"/>
<dbReference type="EMBL" id="MZGV01000007">
    <property type="protein sequence ID" value="OPJ63772.1"/>
    <property type="molecule type" value="Genomic_DNA"/>
</dbReference>
<evidence type="ECO:0000313" key="12">
    <source>
        <dbReference type="EMBL" id="OPJ63772.1"/>
    </source>
</evidence>
<evidence type="ECO:0000256" key="8">
    <source>
        <dbReference type="ARBA" id="ARBA00023027"/>
    </source>
</evidence>
<evidence type="ECO:0000256" key="3">
    <source>
        <dbReference type="ARBA" id="ARBA00022642"/>
    </source>
</evidence>
<evidence type="ECO:0000256" key="9">
    <source>
        <dbReference type="ARBA" id="ARBA00048721"/>
    </source>
</evidence>
<reference evidence="12 13" key="1">
    <citation type="submission" date="2017-03" db="EMBL/GenBank/DDBJ databases">
        <title>Genome sequence of Clostridium oryzae DSM 28571.</title>
        <authorList>
            <person name="Poehlein A."/>
            <person name="Daniel R."/>
        </authorList>
    </citation>
    <scope>NUCLEOTIDE SEQUENCE [LARGE SCALE GENOMIC DNA]</scope>
    <source>
        <strain evidence="12 13">DSM 28571</strain>
    </source>
</reference>